<name>A0ABU5K4M5_9BACI</name>
<evidence type="ECO:0000313" key="2">
    <source>
        <dbReference type="Proteomes" id="UP001291930"/>
    </source>
</evidence>
<reference evidence="2" key="1">
    <citation type="submission" date="2023-11" db="EMBL/GenBank/DDBJ databases">
        <title>Genome Sequence of Bacillus pseudomycoides stain BUPM19.</title>
        <authorList>
            <person name="Farhat A."/>
        </authorList>
    </citation>
    <scope>NUCLEOTIDE SEQUENCE [LARGE SCALE GENOMIC DNA]</scope>
    <source>
        <strain evidence="2">BUPM19</strain>
    </source>
</reference>
<comment type="caution">
    <text evidence="1">The sequence shown here is derived from an EMBL/GenBank/DDBJ whole genome shotgun (WGS) entry which is preliminary data.</text>
</comment>
<dbReference type="RefSeq" id="WP_374219842.1">
    <property type="nucleotide sequence ID" value="NZ_JAXOVW010000207.1"/>
</dbReference>
<proteinExistence type="predicted"/>
<accession>A0ABU5K4M5</accession>
<dbReference type="Proteomes" id="UP001291930">
    <property type="component" value="Unassembled WGS sequence"/>
</dbReference>
<keyword evidence="2" id="KW-1185">Reference proteome</keyword>
<gene>
    <name evidence="1" type="ORF">U2I54_27690</name>
</gene>
<evidence type="ECO:0000313" key="1">
    <source>
        <dbReference type="EMBL" id="MDZ5610673.1"/>
    </source>
</evidence>
<organism evidence="1 2">
    <name type="scientific">Bacillus bingmayongensis</name>
    <dbReference type="NCBI Taxonomy" id="1150157"/>
    <lineage>
        <taxon>Bacteria</taxon>
        <taxon>Bacillati</taxon>
        <taxon>Bacillota</taxon>
        <taxon>Bacilli</taxon>
        <taxon>Bacillales</taxon>
        <taxon>Bacillaceae</taxon>
        <taxon>Bacillus</taxon>
    </lineage>
</organism>
<dbReference type="EMBL" id="JAXOVW010000207">
    <property type="protein sequence ID" value="MDZ5610673.1"/>
    <property type="molecule type" value="Genomic_DNA"/>
</dbReference>
<protein>
    <submittedName>
        <fullName evidence="1">Uncharacterized protein</fullName>
    </submittedName>
</protein>
<sequence length="44" mass="5116">MVLRKLTKNHLIIIDYHQSGLLQTCKGHVHNLNLHQQTLSLINE</sequence>